<evidence type="ECO:0000256" key="1">
    <source>
        <dbReference type="ARBA" id="ARBA00004429"/>
    </source>
</evidence>
<accession>A0ABW0ZPC7</accession>
<feature type="transmembrane region" description="Helical" evidence="8">
    <location>
        <begin position="296"/>
        <end position="318"/>
    </location>
</feature>
<feature type="transmembrane region" description="Helical" evidence="8">
    <location>
        <begin position="459"/>
        <end position="482"/>
    </location>
</feature>
<dbReference type="PROSITE" id="PS50928">
    <property type="entry name" value="ABC_TM1"/>
    <property type="match status" value="2"/>
</dbReference>
<feature type="transmembrane region" description="Helical" evidence="8">
    <location>
        <begin position="251"/>
        <end position="276"/>
    </location>
</feature>
<keyword evidence="11" id="KW-1185">Reference proteome</keyword>
<name>A0ABW0ZPC7_9ACTN</name>
<evidence type="ECO:0000313" key="11">
    <source>
        <dbReference type="Proteomes" id="UP001596072"/>
    </source>
</evidence>
<keyword evidence="2 8" id="KW-0813">Transport</keyword>
<gene>
    <name evidence="10" type="ORF">ACFPQB_19590</name>
</gene>
<dbReference type="RefSeq" id="WP_378527688.1">
    <property type="nucleotide sequence ID" value="NZ_JBHSNS010000012.1"/>
</dbReference>
<keyword evidence="6 8" id="KW-1133">Transmembrane helix</keyword>
<keyword evidence="5 8" id="KW-0812">Transmembrane</keyword>
<comment type="caution">
    <text evidence="10">The sequence shown here is derived from an EMBL/GenBank/DDBJ whole genome shotgun (WGS) entry which is preliminary data.</text>
</comment>
<feature type="transmembrane region" description="Helical" evidence="8">
    <location>
        <begin position="330"/>
        <end position="352"/>
    </location>
</feature>
<dbReference type="Gene3D" id="1.10.3720.10">
    <property type="entry name" value="MetI-like"/>
    <property type="match status" value="2"/>
</dbReference>
<evidence type="ECO:0000259" key="9">
    <source>
        <dbReference type="PROSITE" id="PS50928"/>
    </source>
</evidence>
<comment type="subcellular location">
    <subcellularLocation>
        <location evidence="1">Cell inner membrane</location>
        <topology evidence="1">Multi-pass membrane protein</topology>
    </subcellularLocation>
    <subcellularLocation>
        <location evidence="8">Cell membrane</location>
        <topology evidence="8">Multi-pass membrane protein</topology>
    </subcellularLocation>
</comment>
<feature type="transmembrane region" description="Helical" evidence="8">
    <location>
        <begin position="72"/>
        <end position="93"/>
    </location>
</feature>
<organism evidence="10 11">
    <name type="scientific">Nocardioides vastitatis</name>
    <dbReference type="NCBI Taxonomy" id="2568655"/>
    <lineage>
        <taxon>Bacteria</taxon>
        <taxon>Bacillati</taxon>
        <taxon>Actinomycetota</taxon>
        <taxon>Actinomycetes</taxon>
        <taxon>Propionibacteriales</taxon>
        <taxon>Nocardioidaceae</taxon>
        <taxon>Nocardioides</taxon>
    </lineage>
</organism>
<feature type="domain" description="ABC transmembrane type-1" evidence="9">
    <location>
        <begin position="292"/>
        <end position="482"/>
    </location>
</feature>
<evidence type="ECO:0000256" key="3">
    <source>
        <dbReference type="ARBA" id="ARBA00022475"/>
    </source>
</evidence>
<keyword evidence="4" id="KW-0997">Cell inner membrane</keyword>
<comment type="similarity">
    <text evidence="8">Belongs to the binding-protein-dependent transport system permease family.</text>
</comment>
<evidence type="ECO:0000256" key="2">
    <source>
        <dbReference type="ARBA" id="ARBA00022448"/>
    </source>
</evidence>
<feature type="transmembrane region" description="Helical" evidence="8">
    <location>
        <begin position="202"/>
        <end position="223"/>
    </location>
</feature>
<feature type="transmembrane region" description="Helical" evidence="8">
    <location>
        <begin position="414"/>
        <end position="439"/>
    </location>
</feature>
<feature type="transmembrane region" description="Helical" evidence="8">
    <location>
        <begin position="358"/>
        <end position="379"/>
    </location>
</feature>
<dbReference type="SUPFAM" id="SSF161098">
    <property type="entry name" value="MetI-like"/>
    <property type="match status" value="2"/>
</dbReference>
<dbReference type="CDD" id="cd06261">
    <property type="entry name" value="TM_PBP2"/>
    <property type="match status" value="2"/>
</dbReference>
<feature type="transmembrane region" description="Helical" evidence="8">
    <location>
        <begin position="36"/>
        <end position="60"/>
    </location>
</feature>
<feature type="transmembrane region" description="Helical" evidence="8">
    <location>
        <begin position="99"/>
        <end position="125"/>
    </location>
</feature>
<dbReference type="Proteomes" id="UP001596072">
    <property type="component" value="Unassembled WGS sequence"/>
</dbReference>
<keyword evidence="7 8" id="KW-0472">Membrane</keyword>
<protein>
    <submittedName>
        <fullName evidence="10">ABC transporter permease</fullName>
    </submittedName>
</protein>
<reference evidence="11" key="1">
    <citation type="journal article" date="2019" name="Int. J. Syst. Evol. Microbiol.">
        <title>The Global Catalogue of Microorganisms (GCM) 10K type strain sequencing project: providing services to taxonomists for standard genome sequencing and annotation.</title>
        <authorList>
            <consortium name="The Broad Institute Genomics Platform"/>
            <consortium name="The Broad Institute Genome Sequencing Center for Infectious Disease"/>
            <person name="Wu L."/>
            <person name="Ma J."/>
        </authorList>
    </citation>
    <scope>NUCLEOTIDE SEQUENCE [LARGE SCALE GENOMIC DNA]</scope>
    <source>
        <strain evidence="11">YIM 94188</strain>
    </source>
</reference>
<evidence type="ECO:0000256" key="8">
    <source>
        <dbReference type="RuleBase" id="RU363032"/>
    </source>
</evidence>
<evidence type="ECO:0000313" key="10">
    <source>
        <dbReference type="EMBL" id="MFC5731124.1"/>
    </source>
</evidence>
<dbReference type="InterPro" id="IPR035906">
    <property type="entry name" value="MetI-like_sf"/>
</dbReference>
<keyword evidence="3" id="KW-1003">Cell membrane</keyword>
<dbReference type="Pfam" id="PF00528">
    <property type="entry name" value="BPD_transp_1"/>
    <property type="match status" value="2"/>
</dbReference>
<feature type="domain" description="ABC transmembrane type-1" evidence="9">
    <location>
        <begin position="37"/>
        <end position="220"/>
    </location>
</feature>
<feature type="transmembrane region" description="Helical" evidence="8">
    <location>
        <begin position="146"/>
        <end position="172"/>
    </location>
</feature>
<evidence type="ECO:0000256" key="6">
    <source>
        <dbReference type="ARBA" id="ARBA00022989"/>
    </source>
</evidence>
<evidence type="ECO:0000256" key="5">
    <source>
        <dbReference type="ARBA" id="ARBA00022692"/>
    </source>
</evidence>
<dbReference type="InterPro" id="IPR000515">
    <property type="entry name" value="MetI-like"/>
</dbReference>
<evidence type="ECO:0000256" key="7">
    <source>
        <dbReference type="ARBA" id="ARBA00023136"/>
    </source>
</evidence>
<dbReference type="PANTHER" id="PTHR43357">
    <property type="entry name" value="INNER MEMBRANE ABC TRANSPORTER PERMEASE PROTEIN YDCV"/>
    <property type="match status" value="1"/>
</dbReference>
<dbReference type="EMBL" id="JBHSNS010000012">
    <property type="protein sequence ID" value="MFC5731124.1"/>
    <property type="molecule type" value="Genomic_DNA"/>
</dbReference>
<proteinExistence type="inferred from homology"/>
<evidence type="ECO:0000256" key="4">
    <source>
        <dbReference type="ARBA" id="ARBA00022519"/>
    </source>
</evidence>
<dbReference type="PANTHER" id="PTHR43357:SF3">
    <property type="entry name" value="FE(3+)-TRANSPORT SYSTEM PERMEASE PROTEIN FBPB 2"/>
    <property type="match status" value="1"/>
</dbReference>
<sequence>MAALALVPLGYVLWTTMELGADEATGFLWRPRIGELLWNTVRLLVTATLASVVVGVAGAWVVERTDVPARGWWHGVLCAPLAVPAFVNGYGWVSTTHAVQSFAGAVMVVTLSYFPLVYLPTVAALRRLDPSVEEAATSLGHGVGGVFWRVTLPAISPAVLGGALLVGLHLLAEYGALQLLNYPTLTTAILQQYQTVFNGPEATLLALVLVAFCLLLLALEALVRGRRRRSRVGSGAARTPVRQPLGRSRPLVVGALAALGAWALGVPVYALLRWLVRGTSTSLELGELARAASNTLGLAIVGGALATVVAVPVVWLAVRHRGLLTTAIERSVYTASAMPGIVIGLAMVTVSIRLVPDLYQTVVVLVVGYVILFLPRAVVSVRSAFELVPPSLEDVARNLGCTGPGVAGRVTLPLVLPGLFSATALVALAVSTELTATLLLAPTGTTTLATQFWSDASSIAYGAAAPYALALIALSVPSTWLLGRLSLRGGR</sequence>